<proteinExistence type="predicted"/>
<gene>
    <name evidence="1" type="ORF">NM688_g5934</name>
</gene>
<reference evidence="1" key="1">
    <citation type="submission" date="2022-07" db="EMBL/GenBank/DDBJ databases">
        <title>Genome Sequence of Phlebia brevispora.</title>
        <authorList>
            <person name="Buettner E."/>
        </authorList>
    </citation>
    <scope>NUCLEOTIDE SEQUENCE</scope>
    <source>
        <strain evidence="1">MPL23</strain>
    </source>
</reference>
<keyword evidence="2" id="KW-1185">Reference proteome</keyword>
<name>A0ACC1SMW7_9APHY</name>
<sequence>MLAPFEHSMEVDMRSPPCRTVRTPNGKRPRSPPSSPSTSERPRVRVLSFVHGHLKHVSNTLSRPLVNSAYDPPWPAPQSRTYIYEDWVSRTQDLSIDKECTLTEELITLTPVDERVDVVDDSMTVDSDDSTPHPCPPPNSPIHYSVENLPRSHSSPNLLRGEDLQYLTPPDAASPLQTSMFPLSQQQQHAVFATQDTIKPPLLAAASDPTMNVPPEQALSASISIPTRKQRFTMGPRADCEKCRLGVPGHWMHID</sequence>
<protein>
    <submittedName>
        <fullName evidence="1">Uncharacterized protein</fullName>
    </submittedName>
</protein>
<organism evidence="1 2">
    <name type="scientific">Phlebia brevispora</name>
    <dbReference type="NCBI Taxonomy" id="194682"/>
    <lineage>
        <taxon>Eukaryota</taxon>
        <taxon>Fungi</taxon>
        <taxon>Dikarya</taxon>
        <taxon>Basidiomycota</taxon>
        <taxon>Agaricomycotina</taxon>
        <taxon>Agaricomycetes</taxon>
        <taxon>Polyporales</taxon>
        <taxon>Meruliaceae</taxon>
        <taxon>Phlebia</taxon>
    </lineage>
</organism>
<accession>A0ACC1SMW7</accession>
<dbReference type="Proteomes" id="UP001148662">
    <property type="component" value="Unassembled WGS sequence"/>
</dbReference>
<evidence type="ECO:0000313" key="1">
    <source>
        <dbReference type="EMBL" id="KAJ3542817.1"/>
    </source>
</evidence>
<dbReference type="EMBL" id="JANHOG010001149">
    <property type="protein sequence ID" value="KAJ3542817.1"/>
    <property type="molecule type" value="Genomic_DNA"/>
</dbReference>
<evidence type="ECO:0000313" key="2">
    <source>
        <dbReference type="Proteomes" id="UP001148662"/>
    </source>
</evidence>
<comment type="caution">
    <text evidence="1">The sequence shown here is derived from an EMBL/GenBank/DDBJ whole genome shotgun (WGS) entry which is preliminary data.</text>
</comment>